<keyword evidence="2" id="KW-1185">Reference proteome</keyword>
<organism evidence="1 2">
    <name type="scientific">Smittium culicis</name>
    <dbReference type="NCBI Taxonomy" id="133412"/>
    <lineage>
        <taxon>Eukaryota</taxon>
        <taxon>Fungi</taxon>
        <taxon>Fungi incertae sedis</taxon>
        <taxon>Zoopagomycota</taxon>
        <taxon>Kickxellomycotina</taxon>
        <taxon>Harpellomycetes</taxon>
        <taxon>Harpellales</taxon>
        <taxon>Legeriomycetaceae</taxon>
        <taxon>Smittium</taxon>
    </lineage>
</organism>
<sequence>MPFKNFAVSSLKFRPAGVGHALGSPVAAHSHSTDVLEAQPQCGMHCAQVCVLVSGADGLPLRRQFGLLIAVDSHDRTLGGIHSHFPDIRPHSDGIQ</sequence>
<dbReference type="AlphaFoldDB" id="A0A1R1XKM3"/>
<gene>
    <name evidence="1" type="ORF">AYI69_g8290</name>
</gene>
<evidence type="ECO:0000313" key="2">
    <source>
        <dbReference type="Proteomes" id="UP000187429"/>
    </source>
</evidence>
<accession>A0A1R1XKM3</accession>
<protein>
    <submittedName>
        <fullName evidence="1">Uncharacterized protein</fullName>
    </submittedName>
</protein>
<proteinExistence type="predicted"/>
<dbReference type="Proteomes" id="UP000187429">
    <property type="component" value="Unassembled WGS sequence"/>
</dbReference>
<comment type="caution">
    <text evidence="1">The sequence shown here is derived from an EMBL/GenBank/DDBJ whole genome shotgun (WGS) entry which is preliminary data.</text>
</comment>
<reference evidence="2" key="1">
    <citation type="submission" date="2017-01" db="EMBL/GenBank/DDBJ databases">
        <authorList>
            <person name="Wang Y."/>
            <person name="White M."/>
            <person name="Kvist S."/>
            <person name="Moncalvo J.-M."/>
        </authorList>
    </citation>
    <scope>NUCLEOTIDE SEQUENCE [LARGE SCALE GENOMIC DNA]</scope>
    <source>
        <strain evidence="2">ID-206-W2</strain>
    </source>
</reference>
<name>A0A1R1XKM3_9FUNG</name>
<evidence type="ECO:0000313" key="1">
    <source>
        <dbReference type="EMBL" id="OMJ15179.1"/>
    </source>
</evidence>
<dbReference type="EMBL" id="LSSM01004336">
    <property type="protein sequence ID" value="OMJ15179.1"/>
    <property type="molecule type" value="Genomic_DNA"/>
</dbReference>